<keyword evidence="2" id="KW-1185">Reference proteome</keyword>
<dbReference type="AlphaFoldDB" id="A0A4S1CAB9"/>
<evidence type="ECO:0000313" key="2">
    <source>
        <dbReference type="Proteomes" id="UP000306416"/>
    </source>
</evidence>
<dbReference type="EMBL" id="SRSC01000005">
    <property type="protein sequence ID" value="TGU70247.1"/>
    <property type="molecule type" value="Genomic_DNA"/>
</dbReference>
<dbReference type="RefSeq" id="WP_135872619.1">
    <property type="nucleotide sequence ID" value="NZ_SRSC01000005.1"/>
</dbReference>
<evidence type="ECO:0008006" key="3">
    <source>
        <dbReference type="Google" id="ProtNLM"/>
    </source>
</evidence>
<reference evidence="1 2" key="1">
    <citation type="submission" date="2019-04" db="EMBL/GenBank/DDBJ databases">
        <title>Geobacter oryzae sp. nov., ferric-reducing bacteria isolated from paddy soil.</title>
        <authorList>
            <person name="Xu Z."/>
            <person name="Masuda Y."/>
            <person name="Itoh H."/>
            <person name="Senoo K."/>
        </authorList>
    </citation>
    <scope>NUCLEOTIDE SEQUENCE [LARGE SCALE GENOMIC DNA]</scope>
    <source>
        <strain evidence="1 2">Red111</strain>
    </source>
</reference>
<name>A0A4S1CAB9_9BACT</name>
<proteinExistence type="predicted"/>
<evidence type="ECO:0000313" key="1">
    <source>
        <dbReference type="EMBL" id="TGU70247.1"/>
    </source>
</evidence>
<dbReference type="Proteomes" id="UP000306416">
    <property type="component" value="Unassembled WGS sequence"/>
</dbReference>
<sequence>MTIRNVAIILLMLVLTVPATIHAYTLEMLAAETAHAGLCHDADSDADHGSTGDHQSDIRCCELDSPYLLPSSLGLVTPTVTGTLSSPFYCRQLDGYARRIYKPPRQSGCCS</sequence>
<organism evidence="1 2">
    <name type="scientific">Geomonas terrae</name>
    <dbReference type="NCBI Taxonomy" id="2562681"/>
    <lineage>
        <taxon>Bacteria</taxon>
        <taxon>Pseudomonadati</taxon>
        <taxon>Thermodesulfobacteriota</taxon>
        <taxon>Desulfuromonadia</taxon>
        <taxon>Geobacterales</taxon>
        <taxon>Geobacteraceae</taxon>
        <taxon>Geomonas</taxon>
    </lineage>
</organism>
<comment type="caution">
    <text evidence="1">The sequence shown here is derived from an EMBL/GenBank/DDBJ whole genome shotgun (WGS) entry which is preliminary data.</text>
</comment>
<gene>
    <name evidence="1" type="ORF">E4633_18795</name>
</gene>
<protein>
    <recommendedName>
        <fullName evidence="3">DUF2946 domain-containing protein</fullName>
    </recommendedName>
</protein>
<accession>A0A4S1CAB9</accession>